<dbReference type="RefSeq" id="WP_110401680.1">
    <property type="nucleotide sequence ID" value="NZ_QJJS01000015.1"/>
</dbReference>
<evidence type="ECO:0000259" key="1">
    <source>
        <dbReference type="Pfam" id="PF13460"/>
    </source>
</evidence>
<protein>
    <submittedName>
        <fullName evidence="2">Nucleoside-diphosphate-sugar epimerase</fullName>
    </submittedName>
</protein>
<feature type="domain" description="NAD(P)-binding" evidence="1">
    <location>
        <begin position="28"/>
        <end position="156"/>
    </location>
</feature>
<reference evidence="2 3" key="1">
    <citation type="submission" date="2018-05" db="EMBL/GenBank/DDBJ databases">
        <title>Genomic Encyclopedia of Type Strains, Phase IV (KMG-IV): sequencing the most valuable type-strain genomes for metagenomic binning, comparative biology and taxonomic classification.</title>
        <authorList>
            <person name="Goeker M."/>
        </authorList>
    </citation>
    <scope>NUCLEOTIDE SEQUENCE [LARGE SCALE GENOMIC DNA]</scope>
    <source>
        <strain evidence="2 3">DSM 566</strain>
    </source>
</reference>
<dbReference type="GO" id="GO:0005737">
    <property type="term" value="C:cytoplasm"/>
    <property type="evidence" value="ECO:0007669"/>
    <property type="project" value="TreeGrafter"/>
</dbReference>
<sequence>MRPRPPAPPALALPRRFRRPRLLIVGCGDVGQRVLTLLAGRWSVRALTSSAERLPALRAAGAVPLIGDLDRAPTLRRLAGLASRVLHLAPPPTHRDDGRDPRTAALLQALSRHDTTRRLVYGSTSGVYGDAQGRLIDETWGPRALTARARRRVDAERAIARWVRRQAARAAEPARSALLLRIPGIYALDREGGNPLERLRRGTPLLEAQDDVHTNHIQADDLARACFIALLRGPGGARAINVNDDSDMKMGDYFDLAARLAGLAPAPRISRAEATQRLGPMQLSFMSESRRMDNSRMKRELRLSLRHPTVASGLADLQRGD</sequence>
<comment type="caution">
    <text evidence="2">The sequence shown here is derived from an EMBL/GenBank/DDBJ whole genome shotgun (WGS) entry which is preliminary data.</text>
</comment>
<gene>
    <name evidence="2" type="ORF">C7444_11567</name>
</gene>
<dbReference type="InterPro" id="IPR016040">
    <property type="entry name" value="NAD(P)-bd_dom"/>
</dbReference>
<organism evidence="2 3">
    <name type="scientific">Sphaerotilus hippei</name>
    <dbReference type="NCBI Taxonomy" id="744406"/>
    <lineage>
        <taxon>Bacteria</taxon>
        <taxon>Pseudomonadati</taxon>
        <taxon>Pseudomonadota</taxon>
        <taxon>Betaproteobacteria</taxon>
        <taxon>Burkholderiales</taxon>
        <taxon>Sphaerotilaceae</taxon>
        <taxon>Sphaerotilus</taxon>
    </lineage>
</organism>
<dbReference type="Proteomes" id="UP000247811">
    <property type="component" value="Unassembled WGS sequence"/>
</dbReference>
<name>A0A318H4V3_9BURK</name>
<dbReference type="Pfam" id="PF13460">
    <property type="entry name" value="NAD_binding_10"/>
    <property type="match status" value="1"/>
</dbReference>
<dbReference type="Gene3D" id="3.40.50.720">
    <property type="entry name" value="NAD(P)-binding Rossmann-like Domain"/>
    <property type="match status" value="1"/>
</dbReference>
<keyword evidence="3" id="KW-1185">Reference proteome</keyword>
<dbReference type="SUPFAM" id="SSF51735">
    <property type="entry name" value="NAD(P)-binding Rossmann-fold domains"/>
    <property type="match status" value="1"/>
</dbReference>
<accession>A0A318H4V3</accession>
<dbReference type="PANTHER" id="PTHR48079:SF6">
    <property type="entry name" value="NAD(P)-BINDING DOMAIN-CONTAINING PROTEIN-RELATED"/>
    <property type="match status" value="1"/>
</dbReference>
<proteinExistence type="predicted"/>
<dbReference type="InterPro" id="IPR036291">
    <property type="entry name" value="NAD(P)-bd_dom_sf"/>
</dbReference>
<dbReference type="PANTHER" id="PTHR48079">
    <property type="entry name" value="PROTEIN YEEZ"/>
    <property type="match status" value="1"/>
</dbReference>
<dbReference type="InterPro" id="IPR051783">
    <property type="entry name" value="NAD(P)-dependent_oxidoreduct"/>
</dbReference>
<evidence type="ECO:0000313" key="2">
    <source>
        <dbReference type="EMBL" id="PXW94172.1"/>
    </source>
</evidence>
<dbReference type="EMBL" id="QJJS01000015">
    <property type="protein sequence ID" value="PXW94172.1"/>
    <property type="molecule type" value="Genomic_DNA"/>
</dbReference>
<dbReference type="GO" id="GO:0004029">
    <property type="term" value="F:aldehyde dehydrogenase (NAD+) activity"/>
    <property type="evidence" value="ECO:0007669"/>
    <property type="project" value="TreeGrafter"/>
</dbReference>
<dbReference type="OrthoDB" id="9808276at2"/>
<evidence type="ECO:0000313" key="3">
    <source>
        <dbReference type="Proteomes" id="UP000247811"/>
    </source>
</evidence>
<dbReference type="AlphaFoldDB" id="A0A318H4V3"/>